<reference evidence="11" key="1">
    <citation type="submission" date="2023-10" db="EMBL/GenBank/DDBJ databases">
        <authorList>
            <person name="Hackl T."/>
        </authorList>
    </citation>
    <scope>NUCLEOTIDE SEQUENCE</scope>
</reference>
<evidence type="ECO:0000256" key="3">
    <source>
        <dbReference type="ARBA" id="ARBA00022692"/>
    </source>
</evidence>
<feature type="transmembrane region" description="Helical" evidence="10">
    <location>
        <begin position="319"/>
        <end position="339"/>
    </location>
</feature>
<feature type="region of interest" description="Disordered" evidence="9">
    <location>
        <begin position="1"/>
        <end position="213"/>
    </location>
</feature>
<feature type="compositionally biased region" description="Low complexity" evidence="9">
    <location>
        <begin position="121"/>
        <end position="136"/>
    </location>
</feature>
<evidence type="ECO:0000256" key="4">
    <source>
        <dbReference type="ARBA" id="ARBA00022737"/>
    </source>
</evidence>
<dbReference type="FunFam" id="1.20.1080.10:FF:000024">
    <property type="entry name" value="MIP aquaporin (Eurofung)"/>
    <property type="match status" value="1"/>
</dbReference>
<feature type="region of interest" description="Disordered" evidence="9">
    <location>
        <begin position="227"/>
        <end position="252"/>
    </location>
</feature>
<feature type="transmembrane region" description="Helical" evidence="10">
    <location>
        <begin position="478"/>
        <end position="498"/>
    </location>
</feature>
<evidence type="ECO:0000256" key="9">
    <source>
        <dbReference type="SAM" id="MobiDB-lite"/>
    </source>
</evidence>
<protein>
    <submittedName>
        <fullName evidence="11">Uu.00g072510.m01.CDS01</fullName>
    </submittedName>
</protein>
<evidence type="ECO:0000256" key="1">
    <source>
        <dbReference type="ARBA" id="ARBA00004141"/>
    </source>
</evidence>
<dbReference type="InterPro" id="IPR034294">
    <property type="entry name" value="Aquaporin_transptr"/>
</dbReference>
<feature type="transmembrane region" description="Helical" evidence="10">
    <location>
        <begin position="271"/>
        <end position="291"/>
    </location>
</feature>
<keyword evidence="5 10" id="KW-1133">Transmembrane helix</keyword>
<keyword evidence="6 10" id="KW-0472">Membrane</keyword>
<feature type="compositionally biased region" description="Basic and acidic residues" evidence="9">
    <location>
        <begin position="86"/>
        <end position="111"/>
    </location>
</feature>
<comment type="catalytic activity">
    <reaction evidence="8">
        <text>H2O(in) = H2O(out)</text>
        <dbReference type="Rhea" id="RHEA:29667"/>
        <dbReference type="ChEBI" id="CHEBI:15377"/>
    </reaction>
</comment>
<feature type="region of interest" description="Disordered" evidence="9">
    <location>
        <begin position="509"/>
        <end position="531"/>
    </location>
</feature>
<gene>
    <name evidence="11" type="ORF">KHLLAP_LOCUS12094</name>
</gene>
<evidence type="ECO:0000256" key="7">
    <source>
        <dbReference type="ARBA" id="ARBA00023180"/>
    </source>
</evidence>
<feature type="compositionally biased region" description="Basic and acidic residues" evidence="9">
    <location>
        <begin position="179"/>
        <end position="189"/>
    </location>
</feature>
<dbReference type="Proteomes" id="UP001295740">
    <property type="component" value="Unassembled WGS sequence"/>
</dbReference>
<proteinExistence type="inferred from homology"/>
<evidence type="ECO:0000256" key="2">
    <source>
        <dbReference type="ARBA" id="ARBA00006175"/>
    </source>
</evidence>
<dbReference type="Gene3D" id="1.20.1080.10">
    <property type="entry name" value="Glycerol uptake facilitator protein"/>
    <property type="match status" value="1"/>
</dbReference>
<dbReference type="PANTHER" id="PTHR19139:SF283">
    <property type="entry name" value="AQUAPORIN"/>
    <property type="match status" value="1"/>
</dbReference>
<sequence length="623" mass="67797">MVGSYRETPGYEPLRRNDPPGIGQAITTPTPASRQFDRTLTDAGQPPLERPTLGTPSSSAQPSTKVTTPPSGPRSSYHAPSIESFPARERDLYNERKSHDRDFYNERRSMDSKNPLLNKNRSSAATSSRPATALTRQLSEDMADEAADREQPGSYFEGAAIPQPGQFMANRGRPMSFYDMKEQQREKSRQQQQQPPRPAPQLHRQSWRSGDMPYNYADMIGDNRYSYAPPRMGSNTPQRGFRGGSASGEPEQPMPVRLPWTMWMNSSAKNLFVAAVGEWVGTTMFLFFAFAGTQVANAKSDTPAESTTTNATTGFDPVVMLYISTAFGFSLMVNVWVFFRISGGLFNPAVTLALWVTGAVSAARGICLFFAQIVGSITASALVLAIFPTPLNVRTTLSAGTSLAQGVWIEAFMTAELVFTILMLAKEKHRATFIAPVGIGLALFVAELVGVYYTGGSLNPARSLGPCVVSGKWDAEHWIYWVGPGIGCAFALAFYKFIKMLEYEMANPGQDGDDANDPTKNPNHAVREKQREVTARVLASLGIDANSQQQQQQQADAMAAEEGSYYGGGRNSVMGDSDSGHQQRVYPGGGGGMHALSTVASMSDVNSPTKAYAPQPRSSFQVD</sequence>
<accession>A0AAI8VV49</accession>
<dbReference type="Pfam" id="PF00230">
    <property type="entry name" value="MIP"/>
    <property type="match status" value="1"/>
</dbReference>
<dbReference type="GO" id="GO:0015250">
    <property type="term" value="F:water channel activity"/>
    <property type="evidence" value="ECO:0007669"/>
    <property type="project" value="TreeGrafter"/>
</dbReference>
<organism evidence="11 12">
    <name type="scientific">Anthostomella pinea</name>
    <dbReference type="NCBI Taxonomy" id="933095"/>
    <lineage>
        <taxon>Eukaryota</taxon>
        <taxon>Fungi</taxon>
        <taxon>Dikarya</taxon>
        <taxon>Ascomycota</taxon>
        <taxon>Pezizomycotina</taxon>
        <taxon>Sordariomycetes</taxon>
        <taxon>Xylariomycetidae</taxon>
        <taxon>Xylariales</taxon>
        <taxon>Xylariaceae</taxon>
        <taxon>Anthostomella</taxon>
    </lineage>
</organism>
<feature type="transmembrane region" description="Helical" evidence="10">
    <location>
        <begin position="366"/>
        <end position="387"/>
    </location>
</feature>
<comment type="subcellular location">
    <subcellularLocation>
        <location evidence="1">Membrane</location>
        <topology evidence="1">Multi-pass membrane protein</topology>
    </subcellularLocation>
</comment>
<comment type="caution">
    <text evidence="11">The sequence shown here is derived from an EMBL/GenBank/DDBJ whole genome shotgun (WGS) entry which is preliminary data.</text>
</comment>
<evidence type="ECO:0000313" key="12">
    <source>
        <dbReference type="Proteomes" id="UP001295740"/>
    </source>
</evidence>
<feature type="transmembrane region" description="Helical" evidence="10">
    <location>
        <begin position="432"/>
        <end position="453"/>
    </location>
</feature>
<comment type="similarity">
    <text evidence="2">Belongs to the MIP/aquaporin (TC 1.A.8) family.</text>
</comment>
<name>A0AAI8VV49_9PEZI</name>
<dbReference type="EMBL" id="CAUWAG010000018">
    <property type="protein sequence ID" value="CAJ2511626.1"/>
    <property type="molecule type" value="Genomic_DNA"/>
</dbReference>
<feature type="region of interest" description="Disordered" evidence="9">
    <location>
        <begin position="544"/>
        <end position="623"/>
    </location>
</feature>
<keyword evidence="7" id="KW-0325">Glycoprotein</keyword>
<evidence type="ECO:0000313" key="11">
    <source>
        <dbReference type="EMBL" id="CAJ2511626.1"/>
    </source>
</evidence>
<feature type="compositionally biased region" description="Low complexity" evidence="9">
    <location>
        <begin position="190"/>
        <end position="204"/>
    </location>
</feature>
<feature type="compositionally biased region" description="Polar residues" evidence="9">
    <location>
        <begin position="598"/>
        <end position="609"/>
    </location>
</feature>
<evidence type="ECO:0000256" key="8">
    <source>
        <dbReference type="ARBA" id="ARBA00034651"/>
    </source>
</evidence>
<evidence type="ECO:0000256" key="6">
    <source>
        <dbReference type="ARBA" id="ARBA00023136"/>
    </source>
</evidence>
<dbReference type="InterPro" id="IPR000425">
    <property type="entry name" value="MIP"/>
</dbReference>
<keyword evidence="4" id="KW-0677">Repeat</keyword>
<keyword evidence="12" id="KW-1185">Reference proteome</keyword>
<dbReference type="SUPFAM" id="SSF81338">
    <property type="entry name" value="Aquaporin-like"/>
    <property type="match status" value="1"/>
</dbReference>
<keyword evidence="3 10" id="KW-0812">Transmembrane</keyword>
<dbReference type="InterPro" id="IPR023271">
    <property type="entry name" value="Aquaporin-like"/>
</dbReference>
<feature type="compositionally biased region" description="Polar residues" evidence="9">
    <location>
        <begin position="54"/>
        <end position="69"/>
    </location>
</feature>
<evidence type="ECO:0000256" key="5">
    <source>
        <dbReference type="ARBA" id="ARBA00022989"/>
    </source>
</evidence>
<dbReference type="GO" id="GO:0005886">
    <property type="term" value="C:plasma membrane"/>
    <property type="evidence" value="ECO:0007669"/>
    <property type="project" value="TreeGrafter"/>
</dbReference>
<evidence type="ECO:0000256" key="10">
    <source>
        <dbReference type="SAM" id="Phobius"/>
    </source>
</evidence>
<dbReference type="AlphaFoldDB" id="A0AAI8VV49"/>
<feature type="transmembrane region" description="Helical" evidence="10">
    <location>
        <begin position="407"/>
        <end position="425"/>
    </location>
</feature>
<dbReference type="PRINTS" id="PR00783">
    <property type="entry name" value="MINTRINSICP"/>
</dbReference>
<dbReference type="PANTHER" id="PTHR19139">
    <property type="entry name" value="AQUAPORIN TRANSPORTER"/>
    <property type="match status" value="1"/>
</dbReference>